<dbReference type="EMBL" id="AP018553">
    <property type="protein sequence ID" value="BBD71949.1"/>
    <property type="molecule type" value="Genomic_DNA"/>
</dbReference>
<gene>
    <name evidence="3" type="ORF">GCM10007116_06760</name>
    <name evidence="2" type="ORF">HS1genome_0338</name>
</gene>
<dbReference type="Proteomes" id="UP000616143">
    <property type="component" value="Unassembled WGS sequence"/>
</dbReference>
<dbReference type="AlphaFoldDB" id="A0A348B197"/>
<evidence type="ECO:0000313" key="3">
    <source>
        <dbReference type="EMBL" id="GGT91687.1"/>
    </source>
</evidence>
<dbReference type="Proteomes" id="UP000276741">
    <property type="component" value="Chromosome"/>
</dbReference>
<name>A0A348B197_9CREN</name>
<accession>A0A348B197</accession>
<dbReference type="EMBL" id="BMQS01000005">
    <property type="protein sequence ID" value="GGT91687.1"/>
    <property type="molecule type" value="Genomic_DNA"/>
</dbReference>
<dbReference type="InterPro" id="IPR029060">
    <property type="entry name" value="PIN-like_dom_sf"/>
</dbReference>
<proteinExistence type="predicted"/>
<protein>
    <recommendedName>
        <fullName evidence="1">PIN domain-containing protein</fullName>
    </recommendedName>
</protein>
<dbReference type="InterPro" id="IPR002716">
    <property type="entry name" value="PIN_dom"/>
</dbReference>
<evidence type="ECO:0000259" key="1">
    <source>
        <dbReference type="SMART" id="SM00670"/>
    </source>
</evidence>
<dbReference type="Gene3D" id="3.40.50.1010">
    <property type="entry name" value="5'-nuclease"/>
    <property type="match status" value="1"/>
</dbReference>
<keyword evidence="4" id="KW-1185">Reference proteome</keyword>
<sequence>MGNSQGVVVDTNVLLYVADGLQPFEEVRTQLGGEVKFIVLREVLRELELLSKRNQKLRIKVNVAMEYLDSHCGEWISEHSTGKDADSAILAFARSNGYAVMTNDVELKKKVRDANLTLIFIKGKGVTSTVLS</sequence>
<dbReference type="SUPFAM" id="SSF88723">
    <property type="entry name" value="PIN domain-like"/>
    <property type="match status" value="1"/>
</dbReference>
<reference evidence="2" key="3">
    <citation type="journal article" date="2019" name="BMC Res. Notes">
        <title>Complete genome sequence of the Sulfodiicoccus acidiphilus strain HS-1T, the first crenarchaeon that lacks polB3, isolated from an acidic hot spring in Ohwaku-dani, Hakone, Japan.</title>
        <authorList>
            <person name="Sakai H.D."/>
            <person name="Kurosawa N."/>
        </authorList>
    </citation>
    <scope>NUCLEOTIDE SEQUENCE</scope>
    <source>
        <strain evidence="2">HS-1</strain>
    </source>
</reference>
<dbReference type="SMART" id="SM00670">
    <property type="entry name" value="PINc"/>
    <property type="match status" value="1"/>
</dbReference>
<dbReference type="Pfam" id="PF18477">
    <property type="entry name" value="PIN_9"/>
    <property type="match status" value="1"/>
</dbReference>
<reference evidence="4" key="2">
    <citation type="submission" date="2018-04" db="EMBL/GenBank/DDBJ databases">
        <title>Complete genome sequence of Sulfodiicoccus acidiphilus strain HS-1.</title>
        <authorList>
            <person name="Sakai H.D."/>
            <person name="Kurosawa N."/>
        </authorList>
    </citation>
    <scope>NUCLEOTIDE SEQUENCE [LARGE SCALE GENOMIC DNA]</scope>
    <source>
        <strain evidence="4">HS-1</strain>
    </source>
</reference>
<dbReference type="InterPro" id="IPR041120">
    <property type="entry name" value="PIN_9"/>
</dbReference>
<dbReference type="KEGG" id="sacd:HS1genome_0338"/>
<evidence type="ECO:0000313" key="2">
    <source>
        <dbReference type="EMBL" id="BBD71949.1"/>
    </source>
</evidence>
<dbReference type="OrthoDB" id="35744at2157"/>
<organism evidence="2 4">
    <name type="scientific">Sulfodiicoccus acidiphilus</name>
    <dbReference type="NCBI Taxonomy" id="1670455"/>
    <lineage>
        <taxon>Archaea</taxon>
        <taxon>Thermoproteota</taxon>
        <taxon>Thermoprotei</taxon>
        <taxon>Sulfolobales</taxon>
        <taxon>Sulfolobaceae</taxon>
        <taxon>Sulfodiicoccus</taxon>
    </lineage>
</organism>
<reference evidence="3" key="4">
    <citation type="submission" date="2020-09" db="EMBL/GenBank/DDBJ databases">
        <authorList>
            <person name="Sun Q."/>
            <person name="Ohkuma M."/>
        </authorList>
    </citation>
    <scope>NUCLEOTIDE SEQUENCE</scope>
    <source>
        <strain evidence="3">JCM 31740</strain>
    </source>
</reference>
<dbReference type="CDD" id="cd09879">
    <property type="entry name" value="PIN_VapC_AF0591-like"/>
    <property type="match status" value="1"/>
</dbReference>
<dbReference type="GeneID" id="38665841"/>
<feature type="domain" description="PIN" evidence="1">
    <location>
        <begin position="5"/>
        <end position="109"/>
    </location>
</feature>
<reference evidence="3" key="1">
    <citation type="journal article" date="2014" name="Int. J. Syst. Evol. Microbiol.">
        <title>Complete genome sequence of Corynebacterium casei LMG S-19264T (=DSM 44701T), isolated from a smear-ripened cheese.</title>
        <authorList>
            <consortium name="US DOE Joint Genome Institute (JGI-PGF)"/>
            <person name="Walter F."/>
            <person name="Albersmeier A."/>
            <person name="Kalinowski J."/>
            <person name="Ruckert C."/>
        </authorList>
    </citation>
    <scope>NUCLEOTIDE SEQUENCE</scope>
    <source>
        <strain evidence="3">JCM 31740</strain>
    </source>
</reference>
<dbReference type="RefSeq" id="WP_126449252.1">
    <property type="nucleotide sequence ID" value="NZ_AP018553.1"/>
</dbReference>
<evidence type="ECO:0000313" key="4">
    <source>
        <dbReference type="Proteomes" id="UP000276741"/>
    </source>
</evidence>